<dbReference type="SUPFAM" id="SSF48557">
    <property type="entry name" value="L-aspartase-like"/>
    <property type="match status" value="1"/>
</dbReference>
<dbReference type="AlphaFoldDB" id="A0A4U9HMT0"/>
<protein>
    <submittedName>
        <fullName evidence="1">Adenylosuccinate lyase</fullName>
    </submittedName>
</protein>
<dbReference type="GO" id="GO:0016829">
    <property type="term" value="F:lyase activity"/>
    <property type="evidence" value="ECO:0007669"/>
    <property type="project" value="UniProtKB-KW"/>
</dbReference>
<evidence type="ECO:0000313" key="2">
    <source>
        <dbReference type="Proteomes" id="UP000307968"/>
    </source>
</evidence>
<sequence length="103" mass="11079">MSSHPIAFLLLGNNFGTPEMRKIWSAQNRLTQQINVDVALASAEGELGVISQQAALSIAKLATSITEQDLDHGLDPAHYTGSPAQKVDDVIRFAVQSRSSDFA</sequence>
<evidence type="ECO:0000313" key="1">
    <source>
        <dbReference type="EMBL" id="VTP64641.1"/>
    </source>
</evidence>
<dbReference type="InterPro" id="IPR024083">
    <property type="entry name" value="Fumarase/histidase_N"/>
</dbReference>
<dbReference type="EMBL" id="LR590463">
    <property type="protein sequence ID" value="VTP64641.1"/>
    <property type="molecule type" value="Genomic_DNA"/>
</dbReference>
<accession>A0A4U9HMT0</accession>
<dbReference type="InterPro" id="IPR008948">
    <property type="entry name" value="L-Aspartase-like"/>
</dbReference>
<proteinExistence type="predicted"/>
<dbReference type="Proteomes" id="UP000307968">
    <property type="component" value="Chromosome"/>
</dbReference>
<dbReference type="Gene3D" id="1.10.275.10">
    <property type="entry name" value="Fumarase/aspartase (N-terminal domain)"/>
    <property type="match status" value="1"/>
</dbReference>
<reference evidence="1 2" key="1">
    <citation type="submission" date="2019-05" db="EMBL/GenBank/DDBJ databases">
        <authorList>
            <consortium name="Pathogen Informatics"/>
        </authorList>
    </citation>
    <scope>NUCLEOTIDE SEQUENCE [LARGE SCALE GENOMIC DNA]</scope>
    <source>
        <strain evidence="1 2">NCTC12971</strain>
    </source>
</reference>
<name>A0A4U9HMT0_SERRU</name>
<organism evidence="1 2">
    <name type="scientific">Serratia rubidaea</name>
    <name type="common">Serratia marinorubra</name>
    <dbReference type="NCBI Taxonomy" id="61652"/>
    <lineage>
        <taxon>Bacteria</taxon>
        <taxon>Pseudomonadati</taxon>
        <taxon>Pseudomonadota</taxon>
        <taxon>Gammaproteobacteria</taxon>
        <taxon>Enterobacterales</taxon>
        <taxon>Yersiniaceae</taxon>
        <taxon>Serratia</taxon>
    </lineage>
</organism>
<keyword evidence="1" id="KW-0456">Lyase</keyword>
<gene>
    <name evidence="1" type="ORF">NCTC12971_03664</name>
</gene>